<dbReference type="PANTHER" id="PTHR24221">
    <property type="entry name" value="ATP-BINDING CASSETTE SUB-FAMILY B"/>
    <property type="match status" value="1"/>
</dbReference>
<dbReference type="GO" id="GO:0005524">
    <property type="term" value="F:ATP binding"/>
    <property type="evidence" value="ECO:0007669"/>
    <property type="project" value="UniProtKB-KW"/>
</dbReference>
<keyword evidence="8" id="KW-0067">ATP-binding</keyword>
<feature type="domain" description="ABC transmembrane type-1" evidence="7">
    <location>
        <begin position="18"/>
        <end position="275"/>
    </location>
</feature>
<dbReference type="InterPro" id="IPR011527">
    <property type="entry name" value="ABC1_TM_dom"/>
</dbReference>
<dbReference type="EMBL" id="JBHSNW010000015">
    <property type="protein sequence ID" value="MFC5818746.1"/>
    <property type="molecule type" value="Genomic_DNA"/>
</dbReference>
<dbReference type="SMART" id="SM00382">
    <property type="entry name" value="AAA"/>
    <property type="match status" value="1"/>
</dbReference>
<gene>
    <name evidence="8" type="ORF">ACFPUY_26895</name>
</gene>
<keyword evidence="3 5" id="KW-1133">Transmembrane helix</keyword>
<reference evidence="9" key="1">
    <citation type="journal article" date="2019" name="Int. J. Syst. Evol. Microbiol.">
        <title>The Global Catalogue of Microorganisms (GCM) 10K type strain sequencing project: providing services to taxonomists for standard genome sequencing and annotation.</title>
        <authorList>
            <consortium name="The Broad Institute Genomics Platform"/>
            <consortium name="The Broad Institute Genome Sequencing Center for Infectious Disease"/>
            <person name="Wu L."/>
            <person name="Ma J."/>
        </authorList>
    </citation>
    <scope>NUCLEOTIDE SEQUENCE [LARGE SCALE GENOMIC DNA]</scope>
    <source>
        <strain evidence="9">CGMCC 4.7106</strain>
    </source>
</reference>
<protein>
    <submittedName>
        <fullName evidence="8">ATP-binding cassette domain-containing protein</fullName>
    </submittedName>
</protein>
<dbReference type="Pfam" id="PF00005">
    <property type="entry name" value="ABC_tran"/>
    <property type="match status" value="1"/>
</dbReference>
<evidence type="ECO:0000256" key="1">
    <source>
        <dbReference type="ARBA" id="ARBA00004141"/>
    </source>
</evidence>
<organism evidence="8 9">
    <name type="scientific">Nonomuraea harbinensis</name>
    <dbReference type="NCBI Taxonomy" id="1286938"/>
    <lineage>
        <taxon>Bacteria</taxon>
        <taxon>Bacillati</taxon>
        <taxon>Actinomycetota</taxon>
        <taxon>Actinomycetes</taxon>
        <taxon>Streptosporangiales</taxon>
        <taxon>Streptosporangiaceae</taxon>
        <taxon>Nonomuraea</taxon>
    </lineage>
</organism>
<keyword evidence="2 5" id="KW-0812">Transmembrane</keyword>
<feature type="transmembrane region" description="Helical" evidence="5">
    <location>
        <begin position="53"/>
        <end position="79"/>
    </location>
</feature>
<accession>A0ABW1BZI5</accession>
<proteinExistence type="predicted"/>
<dbReference type="InterPro" id="IPR003439">
    <property type="entry name" value="ABC_transporter-like_ATP-bd"/>
</dbReference>
<feature type="transmembrane region" description="Helical" evidence="5">
    <location>
        <begin position="12"/>
        <end position="33"/>
    </location>
</feature>
<feature type="domain" description="ABC transporter" evidence="6">
    <location>
        <begin position="319"/>
        <end position="541"/>
    </location>
</feature>
<evidence type="ECO:0000256" key="5">
    <source>
        <dbReference type="SAM" id="Phobius"/>
    </source>
</evidence>
<evidence type="ECO:0000313" key="8">
    <source>
        <dbReference type="EMBL" id="MFC5818746.1"/>
    </source>
</evidence>
<comment type="caution">
    <text evidence="8">The sequence shown here is derived from an EMBL/GenBank/DDBJ whole genome shotgun (WGS) entry which is preliminary data.</text>
</comment>
<keyword evidence="9" id="KW-1185">Reference proteome</keyword>
<dbReference type="PROSITE" id="PS50893">
    <property type="entry name" value="ABC_TRANSPORTER_2"/>
    <property type="match status" value="1"/>
</dbReference>
<feature type="transmembrane region" description="Helical" evidence="5">
    <location>
        <begin position="146"/>
        <end position="168"/>
    </location>
</feature>
<dbReference type="InterPro" id="IPR017871">
    <property type="entry name" value="ABC_transporter-like_CS"/>
</dbReference>
<feature type="transmembrane region" description="Helical" evidence="5">
    <location>
        <begin position="231"/>
        <end position="253"/>
    </location>
</feature>
<dbReference type="Proteomes" id="UP001596096">
    <property type="component" value="Unassembled WGS sequence"/>
</dbReference>
<feature type="transmembrane region" description="Helical" evidence="5">
    <location>
        <begin position="117"/>
        <end position="140"/>
    </location>
</feature>
<evidence type="ECO:0000256" key="3">
    <source>
        <dbReference type="ARBA" id="ARBA00022989"/>
    </source>
</evidence>
<dbReference type="PROSITE" id="PS00211">
    <property type="entry name" value="ABC_TRANSPORTER_1"/>
    <property type="match status" value="1"/>
</dbReference>
<evidence type="ECO:0000256" key="4">
    <source>
        <dbReference type="ARBA" id="ARBA00023136"/>
    </source>
</evidence>
<dbReference type="InterPro" id="IPR039421">
    <property type="entry name" value="Type_1_exporter"/>
</dbReference>
<dbReference type="PROSITE" id="PS50929">
    <property type="entry name" value="ABC_TM1F"/>
    <property type="match status" value="1"/>
</dbReference>
<keyword evidence="4 5" id="KW-0472">Membrane</keyword>
<keyword evidence="8" id="KW-0547">Nucleotide-binding</keyword>
<evidence type="ECO:0000256" key="2">
    <source>
        <dbReference type="ARBA" id="ARBA00022692"/>
    </source>
</evidence>
<dbReference type="CDD" id="cd03228">
    <property type="entry name" value="ABCC_MRP_Like"/>
    <property type="match status" value="1"/>
</dbReference>
<sequence>MVWRAVWRRPGQVARIGAWSVLEALPAFLIGHAVARAIEDGFAAGSVGTGLGWLAALGGAWVVAALAARQVVLAVAAVAEPFRDDLLTRVVEGAVREGQDSSAVARAGMQVELARDAFAAVVTTVRGFAFTAGGVLLGMLTLAPGALVLVLPPFAAGLGLFLMSLPLLARRQRAFLIADEELAAAMAVTAGGLRDIVACGDEDRVADRLAGRVEAQAAAARALARVTAVRTAALGVGGWLPVVLVLAGTPWLASGGAGAGVIVGMLAYLTQSLVPALNGLVHGLGVSGVRLVATLSRIVAGAPPEPPAAPRARPAGAEVTLRGVTFAYGPHSEPVVDRLDLRVPEGDHLAVVGPSGAGKSTLAALMAGVLRPGAGEVTIGGVPAHAADQSARVLIPQEAYVFRGTLRENLTYLSDGADPGPAVAALGAEWLVERIGGYGALVEPKALSAGERQLVALVRAYLSPARLIILDEASCHLDPAAEARVEDAFTRRGGTLVVVAHRLTSALRARRILLMDGSRTTVGSHEELIRRSPLYADLAGHWQPETVP</sequence>
<evidence type="ECO:0000313" key="9">
    <source>
        <dbReference type="Proteomes" id="UP001596096"/>
    </source>
</evidence>
<comment type="subcellular location">
    <subcellularLocation>
        <location evidence="1">Membrane</location>
        <topology evidence="1">Multi-pass membrane protein</topology>
    </subcellularLocation>
</comment>
<dbReference type="PANTHER" id="PTHR24221:SF654">
    <property type="entry name" value="ATP-BINDING CASSETTE SUB-FAMILY B MEMBER 6"/>
    <property type="match status" value="1"/>
</dbReference>
<dbReference type="RefSeq" id="WP_219547661.1">
    <property type="nucleotide sequence ID" value="NZ_JAHKRN010000033.1"/>
</dbReference>
<evidence type="ECO:0000259" key="7">
    <source>
        <dbReference type="PROSITE" id="PS50929"/>
    </source>
</evidence>
<evidence type="ECO:0000259" key="6">
    <source>
        <dbReference type="PROSITE" id="PS50893"/>
    </source>
</evidence>
<dbReference type="InterPro" id="IPR003593">
    <property type="entry name" value="AAA+_ATPase"/>
</dbReference>
<name>A0ABW1BZI5_9ACTN</name>